<dbReference type="InterPro" id="IPR050122">
    <property type="entry name" value="RTK"/>
</dbReference>
<protein>
    <recommendedName>
        <fullName evidence="1">Serine-threonine/tyrosine-protein kinase catalytic domain-containing protein</fullName>
    </recommendedName>
</protein>
<feature type="domain" description="Serine-threonine/tyrosine-protein kinase catalytic" evidence="1">
    <location>
        <begin position="2"/>
        <end position="42"/>
    </location>
</feature>
<evidence type="ECO:0000259" key="1">
    <source>
        <dbReference type="Pfam" id="PF07714"/>
    </source>
</evidence>
<dbReference type="Gene3D" id="1.10.510.10">
    <property type="entry name" value="Transferase(Phosphotransferase) domain 1"/>
    <property type="match status" value="1"/>
</dbReference>
<dbReference type="GO" id="GO:0004714">
    <property type="term" value="F:transmembrane receptor protein tyrosine kinase activity"/>
    <property type="evidence" value="ECO:0007669"/>
    <property type="project" value="TreeGrafter"/>
</dbReference>
<dbReference type="PANTHER" id="PTHR24416:SF620">
    <property type="entry name" value="TYROSINE-PROTEIN KINASE RECEPTOR TORSO"/>
    <property type="match status" value="1"/>
</dbReference>
<gene>
    <name evidence="2" type="ORF">SK128_006417</name>
</gene>
<dbReference type="SUPFAM" id="SSF56112">
    <property type="entry name" value="Protein kinase-like (PK-like)"/>
    <property type="match status" value="1"/>
</dbReference>
<evidence type="ECO:0000313" key="2">
    <source>
        <dbReference type="EMBL" id="KAK7078538.1"/>
    </source>
</evidence>
<dbReference type="GO" id="GO:0005886">
    <property type="term" value="C:plasma membrane"/>
    <property type="evidence" value="ECO:0007669"/>
    <property type="project" value="TreeGrafter"/>
</dbReference>
<proteinExistence type="predicted"/>
<reference evidence="2 3" key="1">
    <citation type="submission" date="2023-11" db="EMBL/GenBank/DDBJ databases">
        <title>Halocaridina rubra genome assembly.</title>
        <authorList>
            <person name="Smith C."/>
        </authorList>
    </citation>
    <scope>NUCLEOTIDE SEQUENCE [LARGE SCALE GENOMIC DNA]</scope>
    <source>
        <strain evidence="2">EP-1</strain>
        <tissue evidence="2">Whole</tissue>
    </source>
</reference>
<dbReference type="EMBL" id="JAXCGZ010007780">
    <property type="protein sequence ID" value="KAK7078538.1"/>
    <property type="molecule type" value="Genomic_DNA"/>
</dbReference>
<evidence type="ECO:0000313" key="3">
    <source>
        <dbReference type="Proteomes" id="UP001381693"/>
    </source>
</evidence>
<dbReference type="InterPro" id="IPR011009">
    <property type="entry name" value="Kinase-like_dom_sf"/>
</dbReference>
<dbReference type="Pfam" id="PF07714">
    <property type="entry name" value="PK_Tyr_Ser-Thr"/>
    <property type="match status" value="1"/>
</dbReference>
<sequence length="50" mass="6056">MIDSGYRMLAPPNTPEEMYQLMLKCWQYEPENRPHFQEIYESVDTIYSPL</sequence>
<organism evidence="2 3">
    <name type="scientific">Halocaridina rubra</name>
    <name type="common">Hawaiian red shrimp</name>
    <dbReference type="NCBI Taxonomy" id="373956"/>
    <lineage>
        <taxon>Eukaryota</taxon>
        <taxon>Metazoa</taxon>
        <taxon>Ecdysozoa</taxon>
        <taxon>Arthropoda</taxon>
        <taxon>Crustacea</taxon>
        <taxon>Multicrustacea</taxon>
        <taxon>Malacostraca</taxon>
        <taxon>Eumalacostraca</taxon>
        <taxon>Eucarida</taxon>
        <taxon>Decapoda</taxon>
        <taxon>Pleocyemata</taxon>
        <taxon>Caridea</taxon>
        <taxon>Atyoidea</taxon>
        <taxon>Atyidae</taxon>
        <taxon>Halocaridina</taxon>
    </lineage>
</organism>
<dbReference type="InterPro" id="IPR001245">
    <property type="entry name" value="Ser-Thr/Tyr_kinase_cat_dom"/>
</dbReference>
<accession>A0AAN8XDP7</accession>
<dbReference type="GO" id="GO:0043235">
    <property type="term" value="C:receptor complex"/>
    <property type="evidence" value="ECO:0007669"/>
    <property type="project" value="TreeGrafter"/>
</dbReference>
<dbReference type="GO" id="GO:0007169">
    <property type="term" value="P:cell surface receptor protein tyrosine kinase signaling pathway"/>
    <property type="evidence" value="ECO:0007669"/>
    <property type="project" value="TreeGrafter"/>
</dbReference>
<name>A0AAN8XDP7_HALRR</name>
<dbReference type="AlphaFoldDB" id="A0AAN8XDP7"/>
<dbReference type="PANTHER" id="PTHR24416">
    <property type="entry name" value="TYROSINE-PROTEIN KINASE RECEPTOR"/>
    <property type="match status" value="1"/>
</dbReference>
<comment type="caution">
    <text evidence="2">The sequence shown here is derived from an EMBL/GenBank/DDBJ whole genome shotgun (WGS) entry which is preliminary data.</text>
</comment>
<dbReference type="Proteomes" id="UP001381693">
    <property type="component" value="Unassembled WGS sequence"/>
</dbReference>
<keyword evidence="3" id="KW-1185">Reference proteome</keyword>